<keyword evidence="3 6" id="KW-1133">Transmembrane helix</keyword>
<feature type="region of interest" description="Disordered" evidence="5">
    <location>
        <begin position="408"/>
        <end position="449"/>
    </location>
</feature>
<dbReference type="InterPro" id="IPR003825">
    <property type="entry name" value="Colicin-V_CvpA"/>
</dbReference>
<evidence type="ECO:0000256" key="2">
    <source>
        <dbReference type="ARBA" id="ARBA00022692"/>
    </source>
</evidence>
<dbReference type="Proteomes" id="UP000609651">
    <property type="component" value="Unassembled WGS sequence"/>
</dbReference>
<protein>
    <recommendedName>
        <fullName evidence="9">CvpA family protein</fullName>
    </recommendedName>
</protein>
<feature type="region of interest" description="Disordered" evidence="5">
    <location>
        <begin position="209"/>
        <end position="280"/>
    </location>
</feature>
<evidence type="ECO:0000313" key="8">
    <source>
        <dbReference type="Proteomes" id="UP000609651"/>
    </source>
</evidence>
<feature type="transmembrane region" description="Helical" evidence="6">
    <location>
        <begin position="60"/>
        <end position="78"/>
    </location>
</feature>
<proteinExistence type="predicted"/>
<evidence type="ECO:0000256" key="5">
    <source>
        <dbReference type="SAM" id="MobiDB-lite"/>
    </source>
</evidence>
<feature type="transmembrane region" description="Helical" evidence="6">
    <location>
        <begin position="28"/>
        <end position="48"/>
    </location>
</feature>
<keyword evidence="4 6" id="KW-0472">Membrane</keyword>
<evidence type="ECO:0000256" key="6">
    <source>
        <dbReference type="SAM" id="Phobius"/>
    </source>
</evidence>
<feature type="transmembrane region" description="Helical" evidence="6">
    <location>
        <begin position="98"/>
        <end position="120"/>
    </location>
</feature>
<sequence>MWFDLVVAAILLFCMVRGARKGFLWQLAAIAAVVLCFVFAETASLAIAPYLKIDPPLNRWVSMLLLYVACSFVCFAVARGLQNGLEKAKFEDYDRHLGGLFGLIKGAGIAVIVTFFAVTLSETARPSVLASHSGHAAAVVMDKLSPVFPEELGKVLKPYLDEFQGFEDEFHGSHLAEGSEDLDDIFGEGDPSDDGFGGFGGFGDDFGGEFDDRGPIAGNDSSQAGDGFGGDPFGWGSRPSGDRVSGTPISGDGAFGDSRFGGDDFGAQPGADSGERADWFRDGSLNTDRLRDEAGGLARDMMNDVPEETRRNLTDSLTEAATGAARRRVEDGLGVRLDDFLGGDPTRPAADPAAVARPSRQELIAEIAAIYNRDEDVQAMIRSQSARALGPVPEDAALDVLQDWLADLRGPAAGPDPDPTTTKSTTLRERITRRLTARTARPGASTSLR</sequence>
<evidence type="ECO:0000256" key="3">
    <source>
        <dbReference type="ARBA" id="ARBA00022989"/>
    </source>
</evidence>
<dbReference type="PANTHER" id="PTHR37306:SF1">
    <property type="entry name" value="COLICIN V PRODUCTION PROTEIN"/>
    <property type="match status" value="1"/>
</dbReference>
<evidence type="ECO:0000256" key="1">
    <source>
        <dbReference type="ARBA" id="ARBA00004141"/>
    </source>
</evidence>
<evidence type="ECO:0000313" key="7">
    <source>
        <dbReference type="EMBL" id="NNJ24500.1"/>
    </source>
</evidence>
<reference evidence="7 8" key="1">
    <citation type="journal article" date="2020" name="Syst. Appl. Microbiol.">
        <title>Alienimonas chondri sp. nov., a novel planctomycete isolated from the biofilm of the red alga Chondrus crispus.</title>
        <authorList>
            <person name="Vitorino I."/>
            <person name="Albuquerque L."/>
            <person name="Wiegand S."/>
            <person name="Kallscheuer N."/>
            <person name="da Costa M.S."/>
            <person name="Lobo-da-Cunha A."/>
            <person name="Jogler C."/>
            <person name="Lage O.M."/>
        </authorList>
    </citation>
    <scope>NUCLEOTIDE SEQUENCE [LARGE SCALE GENOMIC DNA]</scope>
    <source>
        <strain evidence="7 8">LzC2</strain>
    </source>
</reference>
<evidence type="ECO:0000256" key="4">
    <source>
        <dbReference type="ARBA" id="ARBA00023136"/>
    </source>
</evidence>
<comment type="caution">
    <text evidence="7">The sequence shown here is derived from an EMBL/GenBank/DDBJ whole genome shotgun (WGS) entry which is preliminary data.</text>
</comment>
<feature type="compositionally biased region" description="Low complexity" evidence="5">
    <location>
        <begin position="410"/>
        <end position="422"/>
    </location>
</feature>
<organism evidence="7 8">
    <name type="scientific">Alienimonas chondri</name>
    <dbReference type="NCBI Taxonomy" id="2681879"/>
    <lineage>
        <taxon>Bacteria</taxon>
        <taxon>Pseudomonadati</taxon>
        <taxon>Planctomycetota</taxon>
        <taxon>Planctomycetia</taxon>
        <taxon>Planctomycetales</taxon>
        <taxon>Planctomycetaceae</taxon>
        <taxon>Alienimonas</taxon>
    </lineage>
</organism>
<gene>
    <name evidence="7" type="ORF">LzC2_05580</name>
</gene>
<dbReference type="Pfam" id="PF02674">
    <property type="entry name" value="Colicin_V"/>
    <property type="match status" value="1"/>
</dbReference>
<dbReference type="RefSeq" id="WP_171183505.1">
    <property type="nucleotide sequence ID" value="NZ_WTPX01000009.1"/>
</dbReference>
<keyword evidence="2 6" id="KW-0812">Transmembrane</keyword>
<accession>A0ABX1VAG4</accession>
<name>A0ABX1VAG4_9PLAN</name>
<dbReference type="PANTHER" id="PTHR37306">
    <property type="entry name" value="COLICIN V PRODUCTION PROTEIN"/>
    <property type="match status" value="1"/>
</dbReference>
<comment type="subcellular location">
    <subcellularLocation>
        <location evidence="1">Membrane</location>
        <topology evidence="1">Multi-pass membrane protein</topology>
    </subcellularLocation>
</comment>
<keyword evidence="8" id="KW-1185">Reference proteome</keyword>
<dbReference type="EMBL" id="WTPX01000009">
    <property type="protein sequence ID" value="NNJ24500.1"/>
    <property type="molecule type" value="Genomic_DNA"/>
</dbReference>
<evidence type="ECO:0008006" key="9">
    <source>
        <dbReference type="Google" id="ProtNLM"/>
    </source>
</evidence>